<comment type="caution">
    <text evidence="1">The sequence shown here is derived from an EMBL/GenBank/DDBJ whole genome shotgun (WGS) entry which is preliminary data.</text>
</comment>
<evidence type="ECO:0000313" key="1">
    <source>
        <dbReference type="EMBL" id="ETJ24608.1"/>
    </source>
</evidence>
<protein>
    <submittedName>
        <fullName evidence="1">Uncharacterized protein</fullName>
    </submittedName>
</protein>
<sequence length="64" mass="7528">KIFCIHNDIVPIKYQPLKPGRPPFFPTSLQENAYNIKREKGHSLQIEKSPYKSREIVTDKLIYV</sequence>
<gene>
    <name evidence="1" type="ORF">Q604_UNBC17993G0001</name>
</gene>
<accession>W1X2Q7</accession>
<proteinExistence type="predicted"/>
<feature type="non-terminal residue" evidence="1">
    <location>
        <position position="1"/>
    </location>
</feature>
<dbReference type="AlphaFoldDB" id="W1X2Q7"/>
<organism evidence="1">
    <name type="scientific">human gut metagenome</name>
    <dbReference type="NCBI Taxonomy" id="408170"/>
    <lineage>
        <taxon>unclassified sequences</taxon>
        <taxon>metagenomes</taxon>
        <taxon>organismal metagenomes</taxon>
    </lineage>
</organism>
<name>W1X2Q7_9ZZZZ</name>
<reference evidence="1" key="1">
    <citation type="submission" date="2013-12" db="EMBL/GenBank/DDBJ databases">
        <title>A Varibaculum cambriense genome reconstructed from a premature infant gut community with otherwise low bacterial novelty that shifts toward anaerobic metabolism during the third week of life.</title>
        <authorList>
            <person name="Brown C.T."/>
            <person name="Sharon I."/>
            <person name="Thomas B.C."/>
            <person name="Castelle C.J."/>
            <person name="Morowitz M.J."/>
            <person name="Banfield J.F."/>
        </authorList>
    </citation>
    <scope>NUCLEOTIDE SEQUENCE</scope>
</reference>
<dbReference type="EMBL" id="AZMM01017993">
    <property type="protein sequence ID" value="ETJ24608.1"/>
    <property type="molecule type" value="Genomic_DNA"/>
</dbReference>